<keyword evidence="3" id="KW-1185">Reference proteome</keyword>
<dbReference type="Pfam" id="PF14129">
    <property type="entry name" value="DUF4296"/>
    <property type="match status" value="1"/>
</dbReference>
<dbReference type="EMBL" id="JAIQZE010000001">
    <property type="protein sequence ID" value="MBZ9777517.1"/>
    <property type="molecule type" value="Genomic_DNA"/>
</dbReference>
<name>A0ABS7XEZ3_9FLAO</name>
<organism evidence="2 3">
    <name type="scientific">Psychroflexus longus</name>
    <dbReference type="NCBI Taxonomy" id="2873596"/>
    <lineage>
        <taxon>Bacteria</taxon>
        <taxon>Pseudomonadati</taxon>
        <taxon>Bacteroidota</taxon>
        <taxon>Flavobacteriia</taxon>
        <taxon>Flavobacteriales</taxon>
        <taxon>Flavobacteriaceae</taxon>
        <taxon>Psychroflexus</taxon>
    </lineage>
</organism>
<dbReference type="Proteomes" id="UP001199314">
    <property type="component" value="Unassembled WGS sequence"/>
</dbReference>
<evidence type="ECO:0000259" key="1">
    <source>
        <dbReference type="Pfam" id="PF14129"/>
    </source>
</evidence>
<gene>
    <name evidence="2" type="ORF">LB452_01155</name>
</gene>
<accession>A0ABS7XEZ3</accession>
<dbReference type="InterPro" id="IPR025381">
    <property type="entry name" value="DUF4296"/>
</dbReference>
<evidence type="ECO:0000313" key="3">
    <source>
        <dbReference type="Proteomes" id="UP001199314"/>
    </source>
</evidence>
<proteinExistence type="predicted"/>
<dbReference type="RefSeq" id="WP_224459883.1">
    <property type="nucleotide sequence ID" value="NZ_JAIQZE010000001.1"/>
</dbReference>
<feature type="domain" description="DUF4296" evidence="1">
    <location>
        <begin position="28"/>
        <end position="110"/>
    </location>
</feature>
<dbReference type="PROSITE" id="PS51257">
    <property type="entry name" value="PROKAR_LIPOPROTEIN"/>
    <property type="match status" value="1"/>
</dbReference>
<comment type="caution">
    <text evidence="2">The sequence shown here is derived from an EMBL/GenBank/DDBJ whole genome shotgun (WGS) entry which is preliminary data.</text>
</comment>
<reference evidence="3" key="1">
    <citation type="submission" date="2023-07" db="EMBL/GenBank/DDBJ databases">
        <title>Novel species isolated from saline lakes on Tibetan Plateau.</title>
        <authorList>
            <person name="Lu H."/>
        </authorList>
    </citation>
    <scope>NUCLEOTIDE SEQUENCE [LARGE SCALE GENOMIC DNA]</scope>
    <source>
        <strain evidence="3">CAK8W</strain>
    </source>
</reference>
<protein>
    <submittedName>
        <fullName evidence="2">DUF4296 domain-containing protein</fullName>
    </submittedName>
</protein>
<evidence type="ECO:0000313" key="2">
    <source>
        <dbReference type="EMBL" id="MBZ9777517.1"/>
    </source>
</evidence>
<sequence length="152" mass="17938">MKRVNFLFFISLVLLFIGCQNIDEIEKPDNFLDKSKMTDLLYDMVLLDAAVSTNEKKLEELDVEMLEFLSKKYNIDTTDIKQNILYYNMQFDENTEIYEKVKDSIEKLEKAYDSISRVSDSLRKVELKKKDSIKSLESDPRSQKLKKIEKTN</sequence>